<dbReference type="STRING" id="1801766.A2997_01820"/>
<dbReference type="EMBL" id="MFUQ01000017">
    <property type="protein sequence ID" value="OGI83452.1"/>
    <property type="molecule type" value="Genomic_DNA"/>
</dbReference>
<keyword evidence="1" id="KW-0472">Membrane</keyword>
<dbReference type="AlphaFoldDB" id="A0A1F6WNG5"/>
<evidence type="ECO:0000256" key="1">
    <source>
        <dbReference type="SAM" id="Phobius"/>
    </source>
</evidence>
<feature type="transmembrane region" description="Helical" evidence="1">
    <location>
        <begin position="9"/>
        <end position="31"/>
    </location>
</feature>
<sequence length="259" mass="29446">MQWSLRRQALYFFAVFIVVAGIVVFIVWKLFFSSVPTCFDGKQNGIEVGVDCGGTCQLACEQESKPLIIRWAQVTPVTDNVYNAVAYIENQNLLYAVKNIHYSFLIYDEKNILITERNGSTFIGSNQRTAIFEPSIKVGNRMPAFTHFSFTEEPIFTRVDKRLSQRLLTVERQTWSQLESSPKLKITLRNSNTFDISDIRVISIAYDGQGNALVASATVIDEIPQGSFVDSVFTWPKPLSEQPVRTEIIPRINPFTQSW</sequence>
<evidence type="ECO:0000313" key="2">
    <source>
        <dbReference type="EMBL" id="OGI83452.1"/>
    </source>
</evidence>
<keyword evidence="1" id="KW-0812">Transmembrane</keyword>
<reference evidence="2 3" key="1">
    <citation type="journal article" date="2016" name="Nat. Commun.">
        <title>Thousands of microbial genomes shed light on interconnected biogeochemical processes in an aquifer system.</title>
        <authorList>
            <person name="Anantharaman K."/>
            <person name="Brown C.T."/>
            <person name="Hug L.A."/>
            <person name="Sharon I."/>
            <person name="Castelle C.J."/>
            <person name="Probst A.J."/>
            <person name="Thomas B.C."/>
            <person name="Singh A."/>
            <person name="Wilkins M.J."/>
            <person name="Karaoz U."/>
            <person name="Brodie E.L."/>
            <person name="Williams K.H."/>
            <person name="Hubbard S.S."/>
            <person name="Banfield J.F."/>
        </authorList>
    </citation>
    <scope>NUCLEOTIDE SEQUENCE [LARGE SCALE GENOMIC DNA]</scope>
</reference>
<dbReference type="Proteomes" id="UP000179448">
    <property type="component" value="Unassembled WGS sequence"/>
</dbReference>
<name>A0A1F6WNG5_9BACT</name>
<organism evidence="2 3">
    <name type="scientific">Candidatus Nomurabacteria bacterium RIFCSPLOWO2_01_FULL_36_10b</name>
    <dbReference type="NCBI Taxonomy" id="1801766"/>
    <lineage>
        <taxon>Bacteria</taxon>
        <taxon>Candidatus Nomuraibacteriota</taxon>
    </lineage>
</organism>
<accession>A0A1F6WNG5</accession>
<proteinExistence type="predicted"/>
<protein>
    <submittedName>
        <fullName evidence="2">Uncharacterized protein</fullName>
    </submittedName>
</protein>
<evidence type="ECO:0000313" key="3">
    <source>
        <dbReference type="Proteomes" id="UP000179448"/>
    </source>
</evidence>
<comment type="caution">
    <text evidence="2">The sequence shown here is derived from an EMBL/GenBank/DDBJ whole genome shotgun (WGS) entry which is preliminary data.</text>
</comment>
<gene>
    <name evidence="2" type="ORF">A2997_01820</name>
</gene>
<keyword evidence="1" id="KW-1133">Transmembrane helix</keyword>